<proteinExistence type="predicted"/>
<evidence type="ECO:0000313" key="3">
    <source>
        <dbReference type="Proteomes" id="UP000266841"/>
    </source>
</evidence>
<feature type="compositionally biased region" description="Pro residues" evidence="1">
    <location>
        <begin position="249"/>
        <end position="261"/>
    </location>
</feature>
<name>K0RZR3_THAOC</name>
<gene>
    <name evidence="2" type="ORF">THAOC_21314</name>
</gene>
<feature type="compositionally biased region" description="Acidic residues" evidence="1">
    <location>
        <begin position="154"/>
        <end position="164"/>
    </location>
</feature>
<comment type="caution">
    <text evidence="2">The sequence shown here is derived from an EMBL/GenBank/DDBJ whole genome shotgun (WGS) entry which is preliminary data.</text>
</comment>
<feature type="compositionally biased region" description="Basic residues" evidence="1">
    <location>
        <begin position="309"/>
        <end position="326"/>
    </location>
</feature>
<feature type="region of interest" description="Disordered" evidence="1">
    <location>
        <begin position="309"/>
        <end position="364"/>
    </location>
</feature>
<organism evidence="2 3">
    <name type="scientific">Thalassiosira oceanica</name>
    <name type="common">Marine diatom</name>
    <dbReference type="NCBI Taxonomy" id="159749"/>
    <lineage>
        <taxon>Eukaryota</taxon>
        <taxon>Sar</taxon>
        <taxon>Stramenopiles</taxon>
        <taxon>Ochrophyta</taxon>
        <taxon>Bacillariophyta</taxon>
        <taxon>Coscinodiscophyceae</taxon>
        <taxon>Thalassiosirophycidae</taxon>
        <taxon>Thalassiosirales</taxon>
        <taxon>Thalassiosiraceae</taxon>
        <taxon>Thalassiosira</taxon>
    </lineage>
</organism>
<keyword evidence="3" id="KW-1185">Reference proteome</keyword>
<feature type="region of interest" description="Disordered" evidence="1">
    <location>
        <begin position="150"/>
        <end position="296"/>
    </location>
</feature>
<evidence type="ECO:0000313" key="2">
    <source>
        <dbReference type="EMBL" id="EJK58550.1"/>
    </source>
</evidence>
<sequence length="364" mass="37948">MIERNEFRGQDVARVNRPKVLENRCGKQLAGMAKPLREYCRLSCGLCEEGAAASSPAADVADNNEVTTAAADAKEPDEEAEVGLPPMESLMDSLAESSPPTPASAGRWMANEDGTDCVYADLPWTMATSALAHVTREECCAAGDPGLAGPCPDEGADEGAESADETTAASDSPPAETTAASDSPPAENDGMEPAGPIAEAAKEGGGQEQTASEPETEDEGEQQAAVVVPGGPPKEEPFAAAAVVEAPERPPPPSPSPPQPQAEPMTEAELEPGSSQQEGAAGTPAPESDFVGGTVGALHGRFQAALARLGRRLERRRPRRRRRVLRQNKGQEPLSVLGHVPERSRGGRHGRQAPGRPVAGHTWS</sequence>
<evidence type="ECO:0000256" key="1">
    <source>
        <dbReference type="SAM" id="MobiDB-lite"/>
    </source>
</evidence>
<reference evidence="2 3" key="1">
    <citation type="journal article" date="2012" name="Genome Biol.">
        <title>Genome and low-iron response of an oceanic diatom adapted to chronic iron limitation.</title>
        <authorList>
            <person name="Lommer M."/>
            <person name="Specht M."/>
            <person name="Roy A.S."/>
            <person name="Kraemer L."/>
            <person name="Andreson R."/>
            <person name="Gutowska M.A."/>
            <person name="Wolf J."/>
            <person name="Bergner S.V."/>
            <person name="Schilhabel M.B."/>
            <person name="Klostermeier U.C."/>
            <person name="Beiko R.G."/>
            <person name="Rosenstiel P."/>
            <person name="Hippler M."/>
            <person name="Laroche J."/>
        </authorList>
    </citation>
    <scope>NUCLEOTIDE SEQUENCE [LARGE SCALE GENOMIC DNA]</scope>
    <source>
        <strain evidence="2 3">CCMP1005</strain>
    </source>
</reference>
<dbReference type="Proteomes" id="UP000266841">
    <property type="component" value="Unassembled WGS sequence"/>
</dbReference>
<accession>K0RZR3</accession>
<dbReference type="EMBL" id="AGNL01024930">
    <property type="protein sequence ID" value="EJK58550.1"/>
    <property type="molecule type" value="Genomic_DNA"/>
</dbReference>
<dbReference type="AlphaFoldDB" id="K0RZR3"/>
<protein>
    <submittedName>
        <fullName evidence="2">Uncharacterized protein</fullName>
    </submittedName>
</protein>